<evidence type="ECO:0000313" key="5">
    <source>
        <dbReference type="Proteomes" id="UP000549394"/>
    </source>
</evidence>
<reference evidence="4 5" key="1">
    <citation type="submission" date="2020-08" db="EMBL/GenBank/DDBJ databases">
        <authorList>
            <person name="Hejnol A."/>
        </authorList>
    </citation>
    <scope>NUCLEOTIDE SEQUENCE [LARGE SCALE GENOMIC DNA]</scope>
</reference>
<dbReference type="SUPFAM" id="SSF50156">
    <property type="entry name" value="PDZ domain-like"/>
    <property type="match status" value="1"/>
</dbReference>
<dbReference type="InterPro" id="IPR041489">
    <property type="entry name" value="PDZ_6"/>
</dbReference>
<dbReference type="SMART" id="SM00228">
    <property type="entry name" value="PDZ"/>
    <property type="match status" value="1"/>
</dbReference>
<protein>
    <submittedName>
        <fullName evidence="4">DgyrCDS2826</fullName>
    </submittedName>
</protein>
<dbReference type="EMBL" id="CAJFCJ010000004">
    <property type="protein sequence ID" value="CAD5113666.1"/>
    <property type="molecule type" value="Genomic_DNA"/>
</dbReference>
<evidence type="ECO:0000313" key="4">
    <source>
        <dbReference type="EMBL" id="CAD5113666.1"/>
    </source>
</evidence>
<evidence type="ECO:0000256" key="1">
    <source>
        <dbReference type="SAM" id="Coils"/>
    </source>
</evidence>
<proteinExistence type="predicted"/>
<feature type="coiled-coil region" evidence="1">
    <location>
        <begin position="611"/>
        <end position="659"/>
    </location>
</feature>
<dbReference type="Pfam" id="PF17820">
    <property type="entry name" value="PDZ_6"/>
    <property type="match status" value="1"/>
</dbReference>
<dbReference type="Gene3D" id="2.30.42.10">
    <property type="match status" value="1"/>
</dbReference>
<dbReference type="PANTHER" id="PTHR21298">
    <property type="entry name" value="GH01721P"/>
    <property type="match status" value="1"/>
</dbReference>
<accession>A0A7I8VC08</accession>
<feature type="compositionally biased region" description="Basic and acidic residues" evidence="2">
    <location>
        <begin position="320"/>
        <end position="330"/>
    </location>
</feature>
<feature type="region of interest" description="Disordered" evidence="2">
    <location>
        <begin position="356"/>
        <end position="401"/>
    </location>
</feature>
<dbReference type="GO" id="GO:0007165">
    <property type="term" value="P:signal transduction"/>
    <property type="evidence" value="ECO:0007669"/>
    <property type="project" value="InterPro"/>
</dbReference>
<feature type="domain" description="PDZ" evidence="3">
    <location>
        <begin position="519"/>
        <end position="596"/>
    </location>
</feature>
<keyword evidence="5" id="KW-1185">Reference proteome</keyword>
<dbReference type="OrthoDB" id="10684798at2759"/>
<dbReference type="InterPro" id="IPR000159">
    <property type="entry name" value="RA_dom"/>
</dbReference>
<sequence length="732" mass="84210">MSNNKISVKFGAIKVHPGVLSPTENAKTYVVTSETTCNELVIAVLNNYSIVTTEEDLFSLVNNETEDEVDSDCKPLQLVSNTTIKPMLVLNIAFTCRYKIRMKSFAGLVSVRDGLDQSKATKPITIFINRQTTADKILRTFIKSTKYDNERLECYCLYRIHAYTRESKRVRLSDKLLSCEPDLREYYLEVRSNERLVRSVSLDDLHVSVYPTKELKLPKKPITEDNTTSSERTMAKLKDSLSKLRSHLDKLHKREEVNVVQRQYQFDYKREGDDLKDESDSSLNEKAGYVADDQSDSSEANSRPPTDSAYASDRSRKKTQPSERRTFSSMQRERLQFMQQQNSRLYSAISDEHLNEFDPRPIPRSQSFTIKSSSRSSSARKSKRTLPKLPLNNPSDLEERKKRMSNEALNKVGLSDDEGLCRYASLDCLYKRETSQDSLQRIINDLKNGSEPLRPIARKADDICKVDLDHPSLFHLLQTCDLITLVLRSDSGSFGLKLFESSWSTKKCAVYRSPTGRKPILGGRKSAFLPVSDKNHFSVIAVDRIEEGSPAERAGILEGSYIIEANGTYVVNYNLEEVLNEFEDSDSVELVIARPKERLDQSNVHSAWPSNEEMEREYEKLKLKYSALQDECERSIDQLAELKLQLKQKDERLRHYVHETRRKEAELKKMEKLTRSQDERIGHLKIDIQQRLRESAYAARELKQKELRIIELRKTLLNKSDFESETEDVSAV</sequence>
<dbReference type="Proteomes" id="UP000549394">
    <property type="component" value="Unassembled WGS sequence"/>
</dbReference>
<dbReference type="InterPro" id="IPR029071">
    <property type="entry name" value="Ubiquitin-like_domsf"/>
</dbReference>
<organism evidence="4 5">
    <name type="scientific">Dimorphilus gyrociliatus</name>
    <dbReference type="NCBI Taxonomy" id="2664684"/>
    <lineage>
        <taxon>Eukaryota</taxon>
        <taxon>Metazoa</taxon>
        <taxon>Spiralia</taxon>
        <taxon>Lophotrochozoa</taxon>
        <taxon>Annelida</taxon>
        <taxon>Polychaeta</taxon>
        <taxon>Polychaeta incertae sedis</taxon>
        <taxon>Dinophilidae</taxon>
        <taxon>Dimorphilus</taxon>
    </lineage>
</organism>
<dbReference type="Pfam" id="PF00788">
    <property type="entry name" value="RA"/>
    <property type="match status" value="1"/>
</dbReference>
<evidence type="ECO:0000256" key="2">
    <source>
        <dbReference type="SAM" id="MobiDB-lite"/>
    </source>
</evidence>
<comment type="caution">
    <text evidence="4">The sequence shown here is derived from an EMBL/GenBank/DDBJ whole genome shotgun (WGS) entry which is preliminary data.</text>
</comment>
<gene>
    <name evidence="4" type="ORF">DGYR_LOCUS2621</name>
</gene>
<evidence type="ECO:0000259" key="3">
    <source>
        <dbReference type="SMART" id="SM00228"/>
    </source>
</evidence>
<dbReference type="GO" id="GO:0045743">
    <property type="term" value="P:positive regulation of fibroblast growth factor receptor signaling pathway"/>
    <property type="evidence" value="ECO:0007669"/>
    <property type="project" value="TreeGrafter"/>
</dbReference>
<dbReference type="GO" id="GO:0045742">
    <property type="term" value="P:positive regulation of epidermal growth factor receptor signaling pathway"/>
    <property type="evidence" value="ECO:0007669"/>
    <property type="project" value="TreeGrafter"/>
</dbReference>
<dbReference type="SUPFAM" id="SSF54236">
    <property type="entry name" value="Ubiquitin-like"/>
    <property type="match status" value="1"/>
</dbReference>
<name>A0A7I8VC08_9ANNE</name>
<feature type="region of interest" description="Disordered" evidence="2">
    <location>
        <begin position="288"/>
        <end position="330"/>
    </location>
</feature>
<dbReference type="AlphaFoldDB" id="A0A7I8VC08"/>
<dbReference type="PANTHER" id="PTHR21298:SF2">
    <property type="entry name" value="GH01721P"/>
    <property type="match status" value="1"/>
</dbReference>
<dbReference type="InterPro" id="IPR036034">
    <property type="entry name" value="PDZ_sf"/>
</dbReference>
<keyword evidence="1" id="KW-0175">Coiled coil</keyword>
<dbReference type="InterPro" id="IPR001478">
    <property type="entry name" value="PDZ"/>
</dbReference>
<dbReference type="Gene3D" id="3.10.20.90">
    <property type="entry name" value="Phosphatidylinositol 3-kinase Catalytic Subunit, Chain A, domain 1"/>
    <property type="match status" value="1"/>
</dbReference>